<dbReference type="InterPro" id="IPR000719">
    <property type="entry name" value="Prot_kinase_dom"/>
</dbReference>
<sequence length="124" mass="14249">KLFKVRDKRDGTFYCMEVATRRPEHAGSVNTFVQETKQSNSQFLLGLKYSFQTSSKLYYILQYVGDSTLESLWEKEGPFGEERVRFYACEILVALEELHDNGLKYGKLDLGRLLIDSTGHVIVS</sequence>
<dbReference type="GO" id="GO:0005524">
    <property type="term" value="F:ATP binding"/>
    <property type="evidence" value="ECO:0007669"/>
    <property type="project" value="UniProtKB-KW"/>
</dbReference>
<name>A7S3B4_NEMVE</name>
<keyword evidence="3" id="KW-0547">Nucleotide-binding</keyword>
<keyword evidence="4" id="KW-0418">Kinase</keyword>
<dbReference type="PROSITE" id="PS50011">
    <property type="entry name" value="PROTEIN_KINASE_DOM"/>
    <property type="match status" value="1"/>
</dbReference>
<dbReference type="InterPro" id="IPR011009">
    <property type="entry name" value="Kinase-like_dom_sf"/>
</dbReference>
<protein>
    <recommendedName>
        <fullName evidence="6">Protein kinase domain-containing protein</fullName>
    </recommendedName>
</protein>
<evidence type="ECO:0000256" key="5">
    <source>
        <dbReference type="ARBA" id="ARBA00022840"/>
    </source>
</evidence>
<dbReference type="PhylomeDB" id="A7S3B4"/>
<evidence type="ECO:0000313" key="8">
    <source>
        <dbReference type="Proteomes" id="UP000001593"/>
    </source>
</evidence>
<dbReference type="SUPFAM" id="SSF56112">
    <property type="entry name" value="Protein kinase-like (PK-like)"/>
    <property type="match status" value="1"/>
</dbReference>
<keyword evidence="5" id="KW-0067">ATP-binding</keyword>
<proteinExistence type="predicted"/>
<feature type="domain" description="Protein kinase" evidence="6">
    <location>
        <begin position="1"/>
        <end position="124"/>
    </location>
</feature>
<dbReference type="AlphaFoldDB" id="A7S3B4"/>
<feature type="non-terminal residue" evidence="7">
    <location>
        <position position="124"/>
    </location>
</feature>
<reference evidence="7 8" key="1">
    <citation type="journal article" date="2007" name="Science">
        <title>Sea anemone genome reveals ancestral eumetazoan gene repertoire and genomic organization.</title>
        <authorList>
            <person name="Putnam N.H."/>
            <person name="Srivastava M."/>
            <person name="Hellsten U."/>
            <person name="Dirks B."/>
            <person name="Chapman J."/>
            <person name="Salamov A."/>
            <person name="Terry A."/>
            <person name="Shapiro H."/>
            <person name="Lindquist E."/>
            <person name="Kapitonov V.V."/>
            <person name="Jurka J."/>
            <person name="Genikhovich G."/>
            <person name="Grigoriev I.V."/>
            <person name="Lucas S.M."/>
            <person name="Steele R.E."/>
            <person name="Finnerty J.R."/>
            <person name="Technau U."/>
            <person name="Martindale M.Q."/>
            <person name="Rokhsar D.S."/>
        </authorList>
    </citation>
    <scope>NUCLEOTIDE SEQUENCE [LARGE SCALE GENOMIC DNA]</scope>
    <source>
        <strain evidence="8">CH2 X CH6</strain>
    </source>
</reference>
<dbReference type="PANTHER" id="PTHR24351">
    <property type="entry name" value="RIBOSOMAL PROTEIN S6 KINASE"/>
    <property type="match status" value="1"/>
</dbReference>
<dbReference type="HOGENOM" id="CLU_2009694_0_0_1"/>
<evidence type="ECO:0000256" key="1">
    <source>
        <dbReference type="ARBA" id="ARBA00022527"/>
    </source>
</evidence>
<accession>A7S3B4</accession>
<evidence type="ECO:0000256" key="3">
    <source>
        <dbReference type="ARBA" id="ARBA00022741"/>
    </source>
</evidence>
<dbReference type="EMBL" id="DS469572">
    <property type="protein sequence ID" value="EDO41823.1"/>
    <property type="molecule type" value="Genomic_DNA"/>
</dbReference>
<gene>
    <name evidence="7" type="ORF">NEMVEDRAFT_v1g27751</name>
</gene>
<dbReference type="GO" id="GO:0004674">
    <property type="term" value="F:protein serine/threonine kinase activity"/>
    <property type="evidence" value="ECO:0007669"/>
    <property type="project" value="UniProtKB-KW"/>
</dbReference>
<dbReference type="Gene3D" id="3.30.200.20">
    <property type="entry name" value="Phosphorylase Kinase, domain 1"/>
    <property type="match status" value="1"/>
</dbReference>
<dbReference type="Pfam" id="PF00069">
    <property type="entry name" value="Pkinase"/>
    <property type="match status" value="1"/>
</dbReference>
<keyword evidence="1" id="KW-0723">Serine/threonine-protein kinase</keyword>
<organism evidence="7 8">
    <name type="scientific">Nematostella vectensis</name>
    <name type="common">Starlet sea anemone</name>
    <dbReference type="NCBI Taxonomy" id="45351"/>
    <lineage>
        <taxon>Eukaryota</taxon>
        <taxon>Metazoa</taxon>
        <taxon>Cnidaria</taxon>
        <taxon>Anthozoa</taxon>
        <taxon>Hexacorallia</taxon>
        <taxon>Actiniaria</taxon>
        <taxon>Edwardsiidae</taxon>
        <taxon>Nematostella</taxon>
    </lineage>
</organism>
<evidence type="ECO:0000256" key="2">
    <source>
        <dbReference type="ARBA" id="ARBA00022679"/>
    </source>
</evidence>
<dbReference type="InParanoid" id="A7S3B4"/>
<dbReference type="STRING" id="45351.A7S3B4"/>
<keyword evidence="8" id="KW-1185">Reference proteome</keyword>
<evidence type="ECO:0000256" key="4">
    <source>
        <dbReference type="ARBA" id="ARBA00022777"/>
    </source>
</evidence>
<keyword evidence="2" id="KW-0808">Transferase</keyword>
<dbReference type="eggNOG" id="KOG0598">
    <property type="taxonomic scope" value="Eukaryota"/>
</dbReference>
<dbReference type="Gene3D" id="1.10.510.10">
    <property type="entry name" value="Transferase(Phosphotransferase) domain 1"/>
    <property type="match status" value="1"/>
</dbReference>
<dbReference type="Proteomes" id="UP000001593">
    <property type="component" value="Unassembled WGS sequence"/>
</dbReference>
<evidence type="ECO:0000259" key="6">
    <source>
        <dbReference type="PROSITE" id="PS50011"/>
    </source>
</evidence>
<feature type="non-terminal residue" evidence="7">
    <location>
        <position position="1"/>
    </location>
</feature>
<evidence type="ECO:0000313" key="7">
    <source>
        <dbReference type="EMBL" id="EDO41823.1"/>
    </source>
</evidence>